<evidence type="ECO:0000313" key="2">
    <source>
        <dbReference type="Proteomes" id="UP000298493"/>
    </source>
</evidence>
<sequence>MSTPRVKYSVWCHQRRCAYYQETDKLWEVTKEEVHVKDDYKQHMLDCHTTAGTKYTCNWKIGDYSGERIPCEVQFDLGKIFPSLPSLVFFVSAITVLRPISVIEKGSDALWKHVLEDHIDDGAVEIFVEAAPKVWVYSWKWEELKGEKPDQEWLGINRYSSTL</sequence>
<protein>
    <submittedName>
        <fullName evidence="1">Uncharacterized protein</fullName>
    </submittedName>
</protein>
<reference evidence="1 2" key="1">
    <citation type="submission" date="2019-04" db="EMBL/GenBank/DDBJ databases">
        <title>High contiguity whole genome sequence and gene annotation resource for two Venturia nashicola isolates.</title>
        <authorList>
            <person name="Prokchorchik M."/>
            <person name="Won K."/>
            <person name="Lee Y."/>
            <person name="Choi E.D."/>
            <person name="Segonzac C."/>
            <person name="Sohn K.H."/>
        </authorList>
    </citation>
    <scope>NUCLEOTIDE SEQUENCE [LARGE SCALE GENOMIC DNA]</scope>
    <source>
        <strain evidence="1 2">PRI2</strain>
    </source>
</reference>
<keyword evidence="2" id="KW-1185">Reference proteome</keyword>
<name>A0A4Z1PRQ5_9PEZI</name>
<dbReference type="EMBL" id="SNSC02000003">
    <property type="protein sequence ID" value="TID25742.1"/>
    <property type="molecule type" value="Genomic_DNA"/>
</dbReference>
<dbReference type="Proteomes" id="UP000298493">
    <property type="component" value="Unassembled WGS sequence"/>
</dbReference>
<proteinExistence type="predicted"/>
<gene>
    <name evidence="1" type="ORF">E6O75_ATG03605</name>
</gene>
<comment type="caution">
    <text evidence="1">The sequence shown here is derived from an EMBL/GenBank/DDBJ whole genome shotgun (WGS) entry which is preliminary data.</text>
</comment>
<organism evidence="1 2">
    <name type="scientific">Venturia nashicola</name>
    <dbReference type="NCBI Taxonomy" id="86259"/>
    <lineage>
        <taxon>Eukaryota</taxon>
        <taxon>Fungi</taxon>
        <taxon>Dikarya</taxon>
        <taxon>Ascomycota</taxon>
        <taxon>Pezizomycotina</taxon>
        <taxon>Dothideomycetes</taxon>
        <taxon>Pleosporomycetidae</taxon>
        <taxon>Venturiales</taxon>
        <taxon>Venturiaceae</taxon>
        <taxon>Venturia</taxon>
    </lineage>
</organism>
<dbReference type="AlphaFoldDB" id="A0A4Z1PRQ5"/>
<accession>A0A4Z1PRQ5</accession>
<evidence type="ECO:0000313" key="1">
    <source>
        <dbReference type="EMBL" id="TID25742.1"/>
    </source>
</evidence>